<evidence type="ECO:0000313" key="2">
    <source>
        <dbReference type="EMBL" id="QHS81607.1"/>
    </source>
</evidence>
<dbReference type="Pfam" id="PF13403">
    <property type="entry name" value="Hint_2"/>
    <property type="match status" value="1"/>
</dbReference>
<accession>A0A6C0AP63</accession>
<evidence type="ECO:0000259" key="1">
    <source>
        <dbReference type="PROSITE" id="PS50853"/>
    </source>
</evidence>
<dbReference type="AlphaFoldDB" id="A0A6C0AP63"/>
<organism evidence="2">
    <name type="scientific">viral metagenome</name>
    <dbReference type="NCBI Taxonomy" id="1070528"/>
    <lineage>
        <taxon>unclassified sequences</taxon>
        <taxon>metagenomes</taxon>
        <taxon>organismal metagenomes</taxon>
    </lineage>
</organism>
<reference evidence="2" key="1">
    <citation type="journal article" date="2020" name="Nature">
        <title>Giant virus diversity and host interactions through global metagenomics.</title>
        <authorList>
            <person name="Schulz F."/>
            <person name="Roux S."/>
            <person name="Paez-Espino D."/>
            <person name="Jungbluth S."/>
            <person name="Walsh D.A."/>
            <person name="Denef V.J."/>
            <person name="McMahon K.D."/>
            <person name="Konstantinidis K.T."/>
            <person name="Eloe-Fadrosh E.A."/>
            <person name="Kyrpides N.C."/>
            <person name="Woyke T."/>
        </authorList>
    </citation>
    <scope>NUCLEOTIDE SEQUENCE</scope>
    <source>
        <strain evidence="2">GVMAG-S-1101164-72</strain>
    </source>
</reference>
<dbReference type="InterPro" id="IPR003961">
    <property type="entry name" value="FN3_dom"/>
</dbReference>
<protein>
    <recommendedName>
        <fullName evidence="1">Fibronectin type-III domain-containing protein</fullName>
    </recommendedName>
</protein>
<name>A0A6C0AP63_9ZZZZ</name>
<dbReference type="InterPro" id="IPR036844">
    <property type="entry name" value="Hint_dom_sf"/>
</dbReference>
<proteinExistence type="predicted"/>
<dbReference type="InterPro" id="IPR028992">
    <property type="entry name" value="Hedgehog/Intein_dom"/>
</dbReference>
<sequence length="281" mass="30549">MSLTVTSSAWTGYNSITISWTAYPGASDYTVTVYDYSNPPLSEQVSVQQDAGNVTTYTITDNNYILSTIPYIIVITASNGFNLLATTPYTLPFPPSIPAPYYIAPYSGLGVPCFPQGSRIAVSPTSFKSVEDLKAGDLVLTADGRQVPATIYSRTIDSASPSTAPYLIPKNSLGPQRPLADLRLSPLHAFQLKKGLWHIPMYAAKQSSQIIQYGIGSPVTYYHIECPNFFTDNLIMEGNCVVESFGANQTKGIKTLYKYNSQLKGFTRTNTSAKSVGQGML</sequence>
<dbReference type="SUPFAM" id="SSF51294">
    <property type="entry name" value="Hedgehog/intein (Hint) domain"/>
    <property type="match status" value="1"/>
</dbReference>
<feature type="domain" description="Fibronectin type-III" evidence="1">
    <location>
        <begin position="1"/>
        <end position="100"/>
    </location>
</feature>
<dbReference type="PROSITE" id="PS50853">
    <property type="entry name" value="FN3"/>
    <property type="match status" value="1"/>
</dbReference>
<dbReference type="EMBL" id="MN740758">
    <property type="protein sequence ID" value="QHS81607.1"/>
    <property type="molecule type" value="Genomic_DNA"/>
</dbReference>